<dbReference type="HOGENOM" id="CLU_058249_0_0_1"/>
<dbReference type="OrthoDB" id="4172723at2759"/>
<dbReference type="AlphaFoldDB" id="C5FDV3"/>
<dbReference type="VEuPathDB" id="FungiDB:MCYG_00875"/>
<evidence type="ECO:0000313" key="1">
    <source>
        <dbReference type="EMBL" id="EEQ27987.1"/>
    </source>
</evidence>
<dbReference type="OMA" id="AYLEIWT"/>
<organism evidence="1 2">
    <name type="scientific">Arthroderma otae (strain ATCC MYA-4605 / CBS 113480)</name>
    <name type="common">Microsporum canis</name>
    <dbReference type="NCBI Taxonomy" id="554155"/>
    <lineage>
        <taxon>Eukaryota</taxon>
        <taxon>Fungi</taxon>
        <taxon>Dikarya</taxon>
        <taxon>Ascomycota</taxon>
        <taxon>Pezizomycotina</taxon>
        <taxon>Eurotiomycetes</taxon>
        <taxon>Eurotiomycetidae</taxon>
        <taxon>Onygenales</taxon>
        <taxon>Arthrodermataceae</taxon>
        <taxon>Microsporum</taxon>
    </lineage>
</organism>
<keyword evidence="2" id="KW-1185">Reference proteome</keyword>
<dbReference type="RefSeq" id="XP_002850771.1">
    <property type="nucleotide sequence ID" value="XM_002850725.1"/>
</dbReference>
<gene>
    <name evidence="1" type="ORF">MCYG_00875</name>
</gene>
<evidence type="ECO:0000313" key="2">
    <source>
        <dbReference type="Proteomes" id="UP000002035"/>
    </source>
</evidence>
<dbReference type="EMBL" id="DS995701">
    <property type="protein sequence ID" value="EEQ27987.1"/>
    <property type="molecule type" value="Genomic_DNA"/>
</dbReference>
<dbReference type="eggNOG" id="ENOG502SYSE">
    <property type="taxonomic scope" value="Eukaryota"/>
</dbReference>
<proteinExistence type="predicted"/>
<reference evidence="2" key="1">
    <citation type="journal article" date="2012" name="MBio">
        <title>Comparative genome analysis of Trichophyton rubrum and related dermatophytes reveals candidate genes involved in infection.</title>
        <authorList>
            <person name="Martinez D.A."/>
            <person name="Oliver B.G."/>
            <person name="Graeser Y."/>
            <person name="Goldberg J.M."/>
            <person name="Li W."/>
            <person name="Martinez-Rossi N.M."/>
            <person name="Monod M."/>
            <person name="Shelest E."/>
            <person name="Barton R.C."/>
            <person name="Birch E."/>
            <person name="Brakhage A.A."/>
            <person name="Chen Z."/>
            <person name="Gurr S.J."/>
            <person name="Heiman D."/>
            <person name="Heitman J."/>
            <person name="Kosti I."/>
            <person name="Rossi A."/>
            <person name="Saif S."/>
            <person name="Samalova M."/>
            <person name="Saunders C.W."/>
            <person name="Shea T."/>
            <person name="Summerbell R.C."/>
            <person name="Xu J."/>
            <person name="Young S."/>
            <person name="Zeng Q."/>
            <person name="Birren B.W."/>
            <person name="Cuomo C.A."/>
            <person name="White T.C."/>
        </authorList>
    </citation>
    <scope>NUCLEOTIDE SEQUENCE [LARGE SCALE GENOMIC DNA]</scope>
    <source>
        <strain evidence="2">ATCC MYA-4605 / CBS 113480</strain>
    </source>
</reference>
<dbReference type="Proteomes" id="UP000002035">
    <property type="component" value="Unassembled WGS sequence"/>
</dbReference>
<name>C5FDV3_ARTOC</name>
<protein>
    <submittedName>
        <fullName evidence="1">Uncharacterized protein</fullName>
    </submittedName>
</protein>
<dbReference type="GeneID" id="9226701"/>
<sequence>MLSRVHSLLSSSLGLSSSIRRLIRSPAPCKSLLACVPSQASRRFHATKTPPLVSTDVPKPPTTRLVAEGGIPLSPSQVKDLFTGRFPTDCDHDVLVFKDLSQRDYNKIVHGFERSLSGRWGRPSGYLVYGDSFHTASVLRAPPSDVHDALIWNIVDLVTNTLKQVTRGNKDYSFQVMMNTSTPSKEKKAAMKIPDIRIARRERTSPSGEIPPNKIVFVAEIGFTESASNLEKSINQWFKVMPEVNVAFLIKLDERPRFSSKRAFSHFPEYVIANPQAYINTDTVASFNQGAAEIHGVNFVGNITAYLEIWRRGPDGGAELSGERIRFYDSSRLLNPPKLELDTAAFGFSPNDRQHEKLVLDWVEWDEALRGQTGELARKRFFSTLNKYCMMETEGSK</sequence>
<accession>C5FDV3</accession>